<dbReference type="AlphaFoldDB" id="A0A2R6NGG6"/>
<evidence type="ECO:0000313" key="1">
    <source>
        <dbReference type="EMBL" id="PSR71419.1"/>
    </source>
</evidence>
<gene>
    <name evidence="1" type="ORF">PHLCEN_2v12686</name>
</gene>
<name>A0A2R6NGG6_9APHY</name>
<proteinExistence type="predicted"/>
<dbReference type="OrthoDB" id="39175at2759"/>
<accession>A0A2R6NGG6</accession>
<sequence>MLVTHPKPQTDSFVLYIKAMTLLSHVKVFTVRYKGRYYAGDPTMYSANGATCNSLDELDPRDTVAFQEIDHLVSSFKASFPSHLRDPIHDEMVDPYLYSACIASHMAQIRLHEPFADLKDVTCVSVNKVLTAARSIMDLIYKIASTSYDVSLLDFLPYVSGV</sequence>
<reference evidence="1 2" key="1">
    <citation type="submission" date="2018-02" db="EMBL/GenBank/DDBJ databases">
        <title>Genome sequence of the basidiomycete white-rot fungus Phlebia centrifuga.</title>
        <authorList>
            <person name="Granchi Z."/>
            <person name="Peng M."/>
            <person name="de Vries R.P."/>
            <person name="Hilden K."/>
            <person name="Makela M.R."/>
            <person name="Grigoriev I."/>
            <person name="Riley R."/>
        </authorList>
    </citation>
    <scope>NUCLEOTIDE SEQUENCE [LARGE SCALE GENOMIC DNA]</scope>
    <source>
        <strain evidence="1 2">FBCC195</strain>
    </source>
</reference>
<comment type="caution">
    <text evidence="1">The sequence shown here is derived from an EMBL/GenBank/DDBJ whole genome shotgun (WGS) entry which is preliminary data.</text>
</comment>
<evidence type="ECO:0000313" key="2">
    <source>
        <dbReference type="Proteomes" id="UP000186601"/>
    </source>
</evidence>
<dbReference type="EMBL" id="MLYV02001285">
    <property type="protein sequence ID" value="PSR71419.1"/>
    <property type="molecule type" value="Genomic_DNA"/>
</dbReference>
<keyword evidence="2" id="KW-1185">Reference proteome</keyword>
<protein>
    <submittedName>
        <fullName evidence="1">Uncharacterized protein</fullName>
    </submittedName>
</protein>
<dbReference type="STRING" id="98765.A0A2R6NGG6"/>
<organism evidence="1 2">
    <name type="scientific">Hermanssonia centrifuga</name>
    <dbReference type="NCBI Taxonomy" id="98765"/>
    <lineage>
        <taxon>Eukaryota</taxon>
        <taxon>Fungi</taxon>
        <taxon>Dikarya</taxon>
        <taxon>Basidiomycota</taxon>
        <taxon>Agaricomycotina</taxon>
        <taxon>Agaricomycetes</taxon>
        <taxon>Polyporales</taxon>
        <taxon>Meruliaceae</taxon>
        <taxon>Hermanssonia</taxon>
    </lineage>
</organism>
<dbReference type="Proteomes" id="UP000186601">
    <property type="component" value="Unassembled WGS sequence"/>
</dbReference>